<sequence length="66" mass="7551">MAVLKVIEVLSNSEKSWEDATRKAVKHASKSVKNIRSVYVQDQSANIKNNEVTEFRVNLKITFEVE</sequence>
<proteinExistence type="predicted"/>
<accession>A0ABP8E8F9</accession>
<dbReference type="PANTHER" id="PTHR39324">
    <property type="entry name" value="CALCIUM DODECIN"/>
    <property type="match status" value="1"/>
</dbReference>
<evidence type="ECO:0000313" key="1">
    <source>
        <dbReference type="EMBL" id="GAA4268537.1"/>
    </source>
</evidence>
<dbReference type="Proteomes" id="UP001500027">
    <property type="component" value="Unassembled WGS sequence"/>
</dbReference>
<dbReference type="Gene3D" id="3.30.1660.10">
    <property type="entry name" value="Flavin-binding protein dodecin"/>
    <property type="match status" value="1"/>
</dbReference>
<comment type="caution">
    <text evidence="1">The sequence shown here is derived from an EMBL/GenBank/DDBJ whole genome shotgun (WGS) entry which is preliminary data.</text>
</comment>
<dbReference type="Pfam" id="PF07311">
    <property type="entry name" value="Dodecin"/>
    <property type="match status" value="1"/>
</dbReference>
<dbReference type="InterPro" id="IPR009923">
    <property type="entry name" value="Dodecin"/>
</dbReference>
<reference evidence="2" key="1">
    <citation type="journal article" date="2019" name="Int. J. Syst. Evol. Microbiol.">
        <title>The Global Catalogue of Microorganisms (GCM) 10K type strain sequencing project: providing services to taxonomists for standard genome sequencing and annotation.</title>
        <authorList>
            <consortium name="The Broad Institute Genomics Platform"/>
            <consortium name="The Broad Institute Genome Sequencing Center for Infectious Disease"/>
            <person name="Wu L."/>
            <person name="Ma J."/>
        </authorList>
    </citation>
    <scope>NUCLEOTIDE SEQUENCE [LARGE SCALE GENOMIC DNA]</scope>
    <source>
        <strain evidence="2">JCM 17452</strain>
    </source>
</reference>
<dbReference type="InterPro" id="IPR025543">
    <property type="entry name" value="Dodecin-like"/>
</dbReference>
<organism evidence="1 2">
    <name type="scientific">Hyunsoonleella aestuarii</name>
    <dbReference type="NCBI Taxonomy" id="912802"/>
    <lineage>
        <taxon>Bacteria</taxon>
        <taxon>Pseudomonadati</taxon>
        <taxon>Bacteroidota</taxon>
        <taxon>Flavobacteriia</taxon>
        <taxon>Flavobacteriales</taxon>
        <taxon>Flavobacteriaceae</taxon>
    </lineage>
</organism>
<name>A0ABP8E8F9_9FLAO</name>
<protein>
    <submittedName>
        <fullName evidence="1">Dodecin family protein</fullName>
    </submittedName>
</protein>
<dbReference type="RefSeq" id="WP_139001507.1">
    <property type="nucleotide sequence ID" value="NZ_BAABAV010000001.1"/>
</dbReference>
<dbReference type="EMBL" id="BAABAV010000001">
    <property type="protein sequence ID" value="GAA4268537.1"/>
    <property type="molecule type" value="Genomic_DNA"/>
</dbReference>
<evidence type="ECO:0000313" key="2">
    <source>
        <dbReference type="Proteomes" id="UP001500027"/>
    </source>
</evidence>
<keyword evidence="2" id="KW-1185">Reference proteome</keyword>
<dbReference type="SUPFAM" id="SSF89807">
    <property type="entry name" value="Dodecin-like"/>
    <property type="match status" value="1"/>
</dbReference>
<dbReference type="InterPro" id="IPR036694">
    <property type="entry name" value="Dodecin-like_sf"/>
</dbReference>
<gene>
    <name evidence="1" type="ORF">GCM10022257_06380</name>
</gene>
<dbReference type="PANTHER" id="PTHR39324:SF1">
    <property type="entry name" value="CALCIUM DODECIN"/>
    <property type="match status" value="1"/>
</dbReference>